<comment type="caution">
    <text evidence="1">The sequence shown here is derived from an EMBL/GenBank/DDBJ whole genome shotgun (WGS) entry which is preliminary data.</text>
</comment>
<reference evidence="1 2" key="1">
    <citation type="submission" date="2023-06" db="EMBL/GenBank/DDBJ databases">
        <title>Roseiconus lacunae JC819 isolated from Gulf of Mannar region, Tamil Nadu.</title>
        <authorList>
            <person name="Pk S."/>
            <person name="Ch S."/>
            <person name="Ch V.R."/>
        </authorList>
    </citation>
    <scope>NUCLEOTIDE SEQUENCE [LARGE SCALE GENOMIC DNA]</scope>
    <source>
        <strain evidence="1 2">JC819</strain>
    </source>
</reference>
<sequence>MDAMTYRGRCPECGRNFGDTTAAAFRCCDRPVEMMPAAVATSDPRRQLIARHCGPNCEHWGRRDGRSGCLLLDRPCDVVTIQIRDACPAGKFPAVRSGFRRGGVGFVAVSYLECGGTEVWHQTLLPRLGDRVSGFVCVNPDHARGDFARLGCPWGVGVEDARRLARACDVLVVWGIGRQLGNIVDGLRFPPRVISVSHCDPRSEWTCDMMRGQNPWTDRAVFICPSGRDTVPAGQARRDAVLIHNAPDPERVRATTPRDETRRRLGIGESDRVVLVTSRISPEKRIDILARAMQHLPPDVVLLISGTASTWSQRYADDVRAINPERVRVIDAVATPGDLLAAADVAASASTFEGYGLAMAEAILAGVPLIATPCGLLESMPTVARVVPHDATAIEWADAIAADLADPAGARHRAALARHAVATRHSVERFTAAWSELISETTV</sequence>
<dbReference type="RefSeq" id="WP_289163522.1">
    <property type="nucleotide sequence ID" value="NZ_JASZZN010000007.1"/>
</dbReference>
<evidence type="ECO:0000313" key="1">
    <source>
        <dbReference type="EMBL" id="MDM4015946.1"/>
    </source>
</evidence>
<gene>
    <name evidence="1" type="ORF">QTN89_10925</name>
</gene>
<proteinExistence type="predicted"/>
<dbReference type="PANTHER" id="PTHR12526:SF635">
    <property type="entry name" value="GLYCOSYL TRANSFERASE GROUP 1"/>
    <property type="match status" value="1"/>
</dbReference>
<dbReference type="EC" id="2.4.-.-" evidence="1"/>
<keyword evidence="2" id="KW-1185">Reference proteome</keyword>
<dbReference type="SUPFAM" id="SSF53756">
    <property type="entry name" value="UDP-Glycosyltransferase/glycogen phosphorylase"/>
    <property type="match status" value="1"/>
</dbReference>
<evidence type="ECO:0000313" key="2">
    <source>
        <dbReference type="Proteomes" id="UP001239462"/>
    </source>
</evidence>
<protein>
    <submittedName>
        <fullName evidence="1">Glycosyltransferase</fullName>
        <ecNumber evidence="1">2.4.-.-</ecNumber>
    </submittedName>
</protein>
<dbReference type="Gene3D" id="3.40.50.2000">
    <property type="entry name" value="Glycogen Phosphorylase B"/>
    <property type="match status" value="2"/>
</dbReference>
<keyword evidence="1" id="KW-0328">Glycosyltransferase</keyword>
<dbReference type="GO" id="GO:0016757">
    <property type="term" value="F:glycosyltransferase activity"/>
    <property type="evidence" value="ECO:0007669"/>
    <property type="project" value="UniProtKB-KW"/>
</dbReference>
<accession>A0ABT7PID4</accession>
<dbReference type="Pfam" id="PF13692">
    <property type="entry name" value="Glyco_trans_1_4"/>
    <property type="match status" value="1"/>
</dbReference>
<dbReference type="Proteomes" id="UP001239462">
    <property type="component" value="Unassembled WGS sequence"/>
</dbReference>
<keyword evidence="1" id="KW-0808">Transferase</keyword>
<dbReference type="PANTHER" id="PTHR12526">
    <property type="entry name" value="GLYCOSYLTRANSFERASE"/>
    <property type="match status" value="1"/>
</dbReference>
<name>A0ABT7PID4_9BACT</name>
<organism evidence="1 2">
    <name type="scientific">Roseiconus lacunae</name>
    <dbReference type="NCBI Taxonomy" id="2605694"/>
    <lineage>
        <taxon>Bacteria</taxon>
        <taxon>Pseudomonadati</taxon>
        <taxon>Planctomycetota</taxon>
        <taxon>Planctomycetia</taxon>
        <taxon>Pirellulales</taxon>
        <taxon>Pirellulaceae</taxon>
        <taxon>Roseiconus</taxon>
    </lineage>
</organism>
<dbReference type="EMBL" id="JASZZN010000007">
    <property type="protein sequence ID" value="MDM4015946.1"/>
    <property type="molecule type" value="Genomic_DNA"/>
</dbReference>